<organism evidence="2 3">
    <name type="scientific">Thiopseudomonas denitrificans</name>
    <dbReference type="NCBI Taxonomy" id="1501432"/>
    <lineage>
        <taxon>Bacteria</taxon>
        <taxon>Pseudomonadati</taxon>
        <taxon>Pseudomonadota</taxon>
        <taxon>Gammaproteobacteria</taxon>
        <taxon>Pseudomonadales</taxon>
        <taxon>Pseudomonadaceae</taxon>
        <taxon>Thiopseudomonas</taxon>
    </lineage>
</organism>
<sequence length="67" mass="6814">MAGSPVLPCPGPDCRKAASLALCASNPVQWLASHYSLLPAALSATATALLFAGLLLMQLFRGGELCG</sequence>
<dbReference type="AlphaFoldDB" id="A0A4R6U0K5"/>
<keyword evidence="1" id="KW-0812">Transmembrane</keyword>
<keyword evidence="1" id="KW-0472">Membrane</keyword>
<evidence type="ECO:0000313" key="3">
    <source>
        <dbReference type="Proteomes" id="UP000294575"/>
    </source>
</evidence>
<dbReference type="Proteomes" id="UP000294575">
    <property type="component" value="Unassembled WGS sequence"/>
</dbReference>
<dbReference type="EMBL" id="SNYK01000006">
    <property type="protein sequence ID" value="TDQ37815.1"/>
    <property type="molecule type" value="Genomic_DNA"/>
</dbReference>
<name>A0A4R6U0K5_9GAMM</name>
<comment type="caution">
    <text evidence="2">The sequence shown here is derived from an EMBL/GenBank/DDBJ whole genome shotgun (WGS) entry which is preliminary data.</text>
</comment>
<protein>
    <submittedName>
        <fullName evidence="2">Uncharacterized protein</fullName>
    </submittedName>
</protein>
<evidence type="ECO:0000256" key="1">
    <source>
        <dbReference type="SAM" id="Phobius"/>
    </source>
</evidence>
<gene>
    <name evidence="2" type="ORF">DFQ45_10641</name>
</gene>
<feature type="transmembrane region" description="Helical" evidence="1">
    <location>
        <begin position="37"/>
        <end position="60"/>
    </location>
</feature>
<reference evidence="2 3" key="1">
    <citation type="submission" date="2019-03" db="EMBL/GenBank/DDBJ databases">
        <title>Genomic Encyclopedia of Type Strains, Phase IV (KMG-IV): sequencing the most valuable type-strain genomes for metagenomic binning, comparative biology and taxonomic classification.</title>
        <authorList>
            <person name="Goeker M."/>
        </authorList>
    </citation>
    <scope>NUCLEOTIDE SEQUENCE [LARGE SCALE GENOMIC DNA]</scope>
    <source>
        <strain evidence="2 3">DSM 28679</strain>
    </source>
</reference>
<proteinExistence type="predicted"/>
<evidence type="ECO:0000313" key="2">
    <source>
        <dbReference type="EMBL" id="TDQ37815.1"/>
    </source>
</evidence>
<accession>A0A4R6U0K5</accession>
<keyword evidence="3" id="KW-1185">Reference proteome</keyword>
<keyword evidence="1" id="KW-1133">Transmembrane helix</keyword>